<dbReference type="EMBL" id="CP002691">
    <property type="protein sequence ID" value="AEE49916.1"/>
    <property type="molecule type" value="Genomic_DNA"/>
</dbReference>
<protein>
    <submittedName>
        <fullName evidence="2">Uncharacterized protein</fullName>
    </submittedName>
</protein>
<evidence type="ECO:0000256" key="1">
    <source>
        <dbReference type="SAM" id="Phobius"/>
    </source>
</evidence>
<dbReference type="KEGG" id="hhy:Halhy_2031"/>
<evidence type="ECO:0000313" key="3">
    <source>
        <dbReference type="Proteomes" id="UP000008461"/>
    </source>
</evidence>
<accession>F4KPG2</accession>
<keyword evidence="1" id="KW-0812">Transmembrane</keyword>
<gene>
    <name evidence="2" type="ordered locus">Halhy_2031</name>
</gene>
<dbReference type="SUPFAM" id="SSF50969">
    <property type="entry name" value="YVTN repeat-like/Quinoprotein amine dehydrogenase"/>
    <property type="match status" value="1"/>
</dbReference>
<dbReference type="STRING" id="760192.Halhy_2031"/>
<keyword evidence="1" id="KW-0472">Membrane</keyword>
<reference key="2">
    <citation type="submission" date="2011-04" db="EMBL/GenBank/DDBJ databases">
        <title>Complete sequence of chromosome of Haliscomenobacter hydrossis DSM 1100.</title>
        <authorList>
            <consortium name="US DOE Joint Genome Institute (JGI-PGF)"/>
            <person name="Lucas S."/>
            <person name="Han J."/>
            <person name="Lapidus A."/>
            <person name="Bruce D."/>
            <person name="Goodwin L."/>
            <person name="Pitluck S."/>
            <person name="Peters L."/>
            <person name="Kyrpides N."/>
            <person name="Mavromatis K."/>
            <person name="Ivanova N."/>
            <person name="Ovchinnikova G."/>
            <person name="Pagani I."/>
            <person name="Daligault H."/>
            <person name="Detter J.C."/>
            <person name="Han C."/>
            <person name="Land M."/>
            <person name="Hauser L."/>
            <person name="Markowitz V."/>
            <person name="Cheng J.-F."/>
            <person name="Hugenholtz P."/>
            <person name="Woyke T."/>
            <person name="Wu D."/>
            <person name="Verbarg S."/>
            <person name="Frueling A."/>
            <person name="Brambilla E."/>
            <person name="Klenk H.-P."/>
            <person name="Eisen J.A."/>
        </authorList>
    </citation>
    <scope>NUCLEOTIDE SEQUENCE</scope>
    <source>
        <strain>DSM 1100</strain>
    </source>
</reference>
<feature type="transmembrane region" description="Helical" evidence="1">
    <location>
        <begin position="12"/>
        <end position="35"/>
    </location>
</feature>
<evidence type="ECO:0000313" key="2">
    <source>
        <dbReference type="EMBL" id="AEE49916.1"/>
    </source>
</evidence>
<keyword evidence="3" id="KW-1185">Reference proteome</keyword>
<name>F4KPG2_HALH1</name>
<dbReference type="Proteomes" id="UP000008461">
    <property type="component" value="Chromosome"/>
</dbReference>
<reference evidence="2 3" key="1">
    <citation type="journal article" date="2011" name="Stand. Genomic Sci.">
        <title>Complete genome sequence of Haliscomenobacter hydrossis type strain (O).</title>
        <authorList>
            <consortium name="US DOE Joint Genome Institute (JGI-PGF)"/>
            <person name="Daligault H."/>
            <person name="Lapidus A."/>
            <person name="Zeytun A."/>
            <person name="Nolan M."/>
            <person name="Lucas S."/>
            <person name="Del Rio T.G."/>
            <person name="Tice H."/>
            <person name="Cheng J.F."/>
            <person name="Tapia R."/>
            <person name="Han C."/>
            <person name="Goodwin L."/>
            <person name="Pitluck S."/>
            <person name="Liolios K."/>
            <person name="Pagani I."/>
            <person name="Ivanova N."/>
            <person name="Huntemann M."/>
            <person name="Mavromatis K."/>
            <person name="Mikhailova N."/>
            <person name="Pati A."/>
            <person name="Chen A."/>
            <person name="Palaniappan K."/>
            <person name="Land M."/>
            <person name="Hauser L."/>
            <person name="Brambilla E.M."/>
            <person name="Rohde M."/>
            <person name="Verbarg S."/>
            <person name="Goker M."/>
            <person name="Bristow J."/>
            <person name="Eisen J.A."/>
            <person name="Markowitz V."/>
            <person name="Hugenholtz P."/>
            <person name="Kyrpides N.C."/>
            <person name="Klenk H.P."/>
            <person name="Woyke T."/>
        </authorList>
    </citation>
    <scope>NUCLEOTIDE SEQUENCE [LARGE SCALE GENOMIC DNA]</scope>
    <source>
        <strain evidence="3">ATCC 27775 / DSM 1100 / LMG 10767 / O</strain>
    </source>
</reference>
<proteinExistence type="predicted"/>
<sequence length="738" mass="82831">MNQHLWQAADCLLQVFLNQLAMRILTLFILLFLSVKISGQIYYNTSGELYLGEIKLNTCEYNYLTPVKGKYRIPFSEIAIAPDGRMLGHIGTASSQEQRPYRICELDIRKNTLVDTLINFHYGSSSLTISPQGVCYFGISFAIISMDLATQKIRPINFYGSIPGDIQFMPEDSVLITQAESITPNPPGQWIFKIDLKTGSIDTIMAFPKENRIFGLATLWDYTAKKRRLYGTLGNGYNNIERGINDLVEIDLENKRLVTICDKRPLNYPIIWGMTSDDDVRTQFNIRMDLDPDNSSGRLVDHYLIDTLCLTTLPIADRDASIKSYIGGIDSLVVQIQSGIKHPGQEILELRGIFPGISTSFIGKEKIVLRNLGTASDEAFTDALRSIRYRIEATEVQDGERVVLCNIYKNGIKGDPAMTYLRVRAYARPFAGNDATVQGCEHGSFIDLYKTLGPKAYPGGTWYPALRLNNLLSPDQDTAAHYFYIVKAGDCPADTAQVTVERPLPFPAIGINGIRERQTQIVQLCAGDSITWDISAGLLSAQRYQWENQTRVPRRTFTQPGSHFINIEDYNGCTWVAGITILAANGGKAAKREKVTLRKGEVHVWENQVIRQDTLICRVIPRPGTCDSTYCLEVKFTTTSSRDIKITQESDFYFPGLLHPGEVLNLRSHTHSHAKVLEMEVFDQWGRVLWRGKDFSANDLSRGWNGQASANGLYLALARIQLENGTIELVSGKIVRMQ</sequence>
<dbReference type="InterPro" id="IPR011044">
    <property type="entry name" value="Quino_amine_DH_bsu"/>
</dbReference>
<dbReference type="HOGENOM" id="CLU_375871_0_0_10"/>
<dbReference type="eggNOG" id="COG2911">
    <property type="taxonomic scope" value="Bacteria"/>
</dbReference>
<organism evidence="2 3">
    <name type="scientific">Haliscomenobacter hydrossis (strain ATCC 27775 / DSM 1100 / LMG 10767 / O)</name>
    <dbReference type="NCBI Taxonomy" id="760192"/>
    <lineage>
        <taxon>Bacteria</taxon>
        <taxon>Pseudomonadati</taxon>
        <taxon>Bacteroidota</taxon>
        <taxon>Saprospiria</taxon>
        <taxon>Saprospirales</taxon>
        <taxon>Haliscomenobacteraceae</taxon>
        <taxon>Haliscomenobacter</taxon>
    </lineage>
</organism>
<dbReference type="AlphaFoldDB" id="F4KPG2"/>
<keyword evidence="1" id="KW-1133">Transmembrane helix</keyword>